<dbReference type="Proteomes" id="UP001164743">
    <property type="component" value="Chromosome 5A"/>
</dbReference>
<proteinExistence type="predicted"/>
<dbReference type="RefSeq" id="XP_053020696.1">
    <property type="nucleotide sequence ID" value="XM_053169506.1"/>
</dbReference>
<evidence type="ECO:0000313" key="2">
    <source>
        <dbReference type="Proteomes" id="UP001164743"/>
    </source>
</evidence>
<keyword evidence="2" id="KW-1185">Reference proteome</keyword>
<sequence length="159" mass="18341">MSFTTYQNLLIQPSLDEFLPLPYHRRRRPLLNENVALAHSARDQPDLFPRVRPRSAQLNHKIADYDQNNISLRRDPSLRLTSSGSLTDFRAFRRGREPDDKLLDRFLSWVHISESACHPSRRPALGGQCLSTLISPSARSLPLSEGEFLWFEEEDGIEE</sequence>
<reference evidence="1" key="1">
    <citation type="submission" date="2022-10" db="EMBL/GenBank/DDBJ databases">
        <title>Puccinia triticina Genome sequencing and assembly.</title>
        <authorList>
            <person name="Li C."/>
        </authorList>
    </citation>
    <scope>NUCLEOTIDE SEQUENCE</scope>
    <source>
        <strain evidence="1">Pt15</strain>
    </source>
</reference>
<dbReference type="EMBL" id="CP110425">
    <property type="protein sequence ID" value="WAQ85141.1"/>
    <property type="molecule type" value="Genomic_DNA"/>
</dbReference>
<accession>A0ABY7CIU3</accession>
<gene>
    <name evidence="1" type="ORF">PtA15_5A715</name>
</gene>
<protein>
    <submittedName>
        <fullName evidence="1">Uncharacterized protein</fullName>
    </submittedName>
</protein>
<organism evidence="1 2">
    <name type="scientific">Puccinia triticina</name>
    <dbReference type="NCBI Taxonomy" id="208348"/>
    <lineage>
        <taxon>Eukaryota</taxon>
        <taxon>Fungi</taxon>
        <taxon>Dikarya</taxon>
        <taxon>Basidiomycota</taxon>
        <taxon>Pucciniomycotina</taxon>
        <taxon>Pucciniomycetes</taxon>
        <taxon>Pucciniales</taxon>
        <taxon>Pucciniaceae</taxon>
        <taxon>Puccinia</taxon>
    </lineage>
</organism>
<dbReference type="GeneID" id="77810401"/>
<evidence type="ECO:0000313" key="1">
    <source>
        <dbReference type="EMBL" id="WAQ85141.1"/>
    </source>
</evidence>
<name>A0ABY7CIU3_9BASI</name>